<feature type="domain" description="Helix-turn-helix type 11" evidence="1">
    <location>
        <begin position="51"/>
        <end position="101"/>
    </location>
</feature>
<keyword evidence="3" id="KW-0238">DNA-binding</keyword>
<accession>A0A318SNM6</accession>
<sequence>MSGDLYAARRRNESIQRAARREFLTQPCQERFLAPMTEAPAPARRADRLVRLIALLRDGRLHRAEDLAARLGVTPRTIYRDMDRLIAGGVPIAGRRGLGYRATADVTLPPLNLTLAELEALHIGLSVVAEGGEAELRDAARSLSARIDAVLPEDRSQPAAGWGFSTYPLPDAARGFRHMPQLRAAVRARQKLDLRMEEGPRHVLRPLRLGYWGRVWLLTGWSETAQAFAELRADRIAALRVLPQLFTEEPGKTLADMAREGGG</sequence>
<evidence type="ECO:0000259" key="2">
    <source>
        <dbReference type="Pfam" id="PF13280"/>
    </source>
</evidence>
<feature type="domain" description="WYL" evidence="2">
    <location>
        <begin position="178"/>
        <end position="241"/>
    </location>
</feature>
<dbReference type="InterPro" id="IPR036390">
    <property type="entry name" value="WH_DNA-bd_sf"/>
</dbReference>
<keyword evidence="4" id="KW-1185">Reference proteome</keyword>
<dbReference type="GO" id="GO:0003677">
    <property type="term" value="F:DNA binding"/>
    <property type="evidence" value="ECO:0007669"/>
    <property type="project" value="UniProtKB-KW"/>
</dbReference>
<comment type="caution">
    <text evidence="3">The sequence shown here is derived from an EMBL/GenBank/DDBJ whole genome shotgun (WGS) entry which is preliminary data.</text>
</comment>
<dbReference type="InterPro" id="IPR013196">
    <property type="entry name" value="HTH_11"/>
</dbReference>
<dbReference type="PANTHER" id="PTHR34580:SF3">
    <property type="entry name" value="PROTEIN PAFB"/>
    <property type="match status" value="1"/>
</dbReference>
<dbReference type="SUPFAM" id="SSF46785">
    <property type="entry name" value="Winged helix' DNA-binding domain"/>
    <property type="match status" value="1"/>
</dbReference>
<dbReference type="InterPro" id="IPR036388">
    <property type="entry name" value="WH-like_DNA-bd_sf"/>
</dbReference>
<name>A0A318SNM6_9RHOB</name>
<dbReference type="EMBL" id="QJTE01000004">
    <property type="protein sequence ID" value="PYE82296.1"/>
    <property type="molecule type" value="Genomic_DNA"/>
</dbReference>
<reference evidence="3 4" key="1">
    <citation type="submission" date="2018-06" db="EMBL/GenBank/DDBJ databases">
        <title>Genomic Encyclopedia of Type Strains, Phase III (KMG-III): the genomes of soil and plant-associated and newly described type strains.</title>
        <authorList>
            <person name="Whitman W."/>
        </authorList>
    </citation>
    <scope>NUCLEOTIDE SEQUENCE [LARGE SCALE GENOMIC DNA]</scope>
    <source>
        <strain evidence="3 4">CECT 9025</strain>
    </source>
</reference>
<gene>
    <name evidence="3" type="ORF">DFP88_10449</name>
</gene>
<protein>
    <submittedName>
        <fullName evidence="3">Putative DNA-binding transcriptional regulator YafY</fullName>
    </submittedName>
</protein>
<evidence type="ECO:0000313" key="4">
    <source>
        <dbReference type="Proteomes" id="UP000248311"/>
    </source>
</evidence>
<organism evidence="3 4">
    <name type="scientific">Pseudoroseicyclus aestuarii</name>
    <dbReference type="NCBI Taxonomy" id="1795041"/>
    <lineage>
        <taxon>Bacteria</taxon>
        <taxon>Pseudomonadati</taxon>
        <taxon>Pseudomonadota</taxon>
        <taxon>Alphaproteobacteria</taxon>
        <taxon>Rhodobacterales</taxon>
        <taxon>Paracoccaceae</taxon>
        <taxon>Pseudoroseicyclus</taxon>
    </lineage>
</organism>
<evidence type="ECO:0000313" key="3">
    <source>
        <dbReference type="EMBL" id="PYE82296.1"/>
    </source>
</evidence>
<dbReference type="PROSITE" id="PS52050">
    <property type="entry name" value="WYL"/>
    <property type="match status" value="1"/>
</dbReference>
<evidence type="ECO:0000259" key="1">
    <source>
        <dbReference type="Pfam" id="PF08279"/>
    </source>
</evidence>
<dbReference type="InterPro" id="IPR051534">
    <property type="entry name" value="CBASS_pafABC_assoc_protein"/>
</dbReference>
<dbReference type="Proteomes" id="UP000248311">
    <property type="component" value="Unassembled WGS sequence"/>
</dbReference>
<dbReference type="Pfam" id="PF13280">
    <property type="entry name" value="WYL"/>
    <property type="match status" value="1"/>
</dbReference>
<dbReference type="PANTHER" id="PTHR34580">
    <property type="match status" value="1"/>
</dbReference>
<dbReference type="Pfam" id="PF08279">
    <property type="entry name" value="HTH_11"/>
    <property type="match status" value="1"/>
</dbReference>
<dbReference type="InterPro" id="IPR026881">
    <property type="entry name" value="WYL_dom"/>
</dbReference>
<proteinExistence type="predicted"/>
<dbReference type="Gene3D" id="1.10.10.10">
    <property type="entry name" value="Winged helix-like DNA-binding domain superfamily/Winged helix DNA-binding domain"/>
    <property type="match status" value="1"/>
</dbReference>
<dbReference type="AlphaFoldDB" id="A0A318SNM6"/>